<comment type="caution">
    <text evidence="1">The sequence shown here is derived from an EMBL/GenBank/DDBJ whole genome shotgun (WGS) entry which is preliminary data.</text>
</comment>
<sequence>MLKANGARGKRRDRAKWEVLRNDRKSCAKLIKVRGITNSKNLVLMQELVCER</sequence>
<protein>
    <submittedName>
        <fullName evidence="1">Uncharacterized protein</fullName>
    </submittedName>
</protein>
<gene>
    <name evidence="1" type="ORF">B296_00052616</name>
</gene>
<name>A0A426XUQ4_ENSVE</name>
<proteinExistence type="predicted"/>
<accession>A0A426XUQ4</accession>
<organism evidence="1 2">
    <name type="scientific">Ensete ventricosum</name>
    <name type="common">Abyssinian banana</name>
    <name type="synonym">Musa ensete</name>
    <dbReference type="NCBI Taxonomy" id="4639"/>
    <lineage>
        <taxon>Eukaryota</taxon>
        <taxon>Viridiplantae</taxon>
        <taxon>Streptophyta</taxon>
        <taxon>Embryophyta</taxon>
        <taxon>Tracheophyta</taxon>
        <taxon>Spermatophyta</taxon>
        <taxon>Magnoliopsida</taxon>
        <taxon>Liliopsida</taxon>
        <taxon>Zingiberales</taxon>
        <taxon>Musaceae</taxon>
        <taxon>Ensete</taxon>
    </lineage>
</organism>
<dbReference type="Proteomes" id="UP000287651">
    <property type="component" value="Unassembled WGS sequence"/>
</dbReference>
<evidence type="ECO:0000313" key="2">
    <source>
        <dbReference type="Proteomes" id="UP000287651"/>
    </source>
</evidence>
<dbReference type="AlphaFoldDB" id="A0A426XUQ4"/>
<evidence type="ECO:0000313" key="1">
    <source>
        <dbReference type="EMBL" id="RRT43031.1"/>
    </source>
</evidence>
<reference evidence="1 2" key="1">
    <citation type="journal article" date="2014" name="Agronomy (Basel)">
        <title>A Draft Genome Sequence for Ensete ventricosum, the Drought-Tolerant Tree Against Hunger.</title>
        <authorList>
            <person name="Harrison J."/>
            <person name="Moore K.A."/>
            <person name="Paszkiewicz K."/>
            <person name="Jones T."/>
            <person name="Grant M."/>
            <person name="Ambacheew D."/>
            <person name="Muzemil S."/>
            <person name="Studholme D.J."/>
        </authorList>
    </citation>
    <scope>NUCLEOTIDE SEQUENCE [LARGE SCALE GENOMIC DNA]</scope>
</reference>
<dbReference type="EMBL" id="AMZH03017415">
    <property type="protein sequence ID" value="RRT43031.1"/>
    <property type="molecule type" value="Genomic_DNA"/>
</dbReference>